<dbReference type="CDD" id="cd00077">
    <property type="entry name" value="HDc"/>
    <property type="match status" value="1"/>
</dbReference>
<sequence length="389" mass="43045">MNGIGATPYSESQKFHIAAIILAAGFSLRMKSFKPLLPLGSASVIETAIQSFRKAGFMDIRVVLGHKAGELLPICDALGVQPILNEDYAEGMFSSVKAGVKSLGREVDGFFLLPADNPLIQADTLQRLYEGFNPGPGGIVYPVCQGKRGHPPLISRSYRDSILSWRGEGGLRALLEHYQADALEVGTEDQGVLLDMDTPEDYRTLLKHYGCAPTPTEFECYELLKGNNTPDQVIKHCETVARLSVFLGEQLSEAGLHLNRELLRTSALLHDIARLKPNHPQEGAKLTAAYPEVSAIIAAHMDCLWEPSQPLTEQEIVYLADKLVAKERIVSLQERFKGSVERHQNEPEVLEHVYRRFGQAYRIHDRVEEILGKSVQTLIKSNLGSDVHG</sequence>
<dbReference type="CDD" id="cd04182">
    <property type="entry name" value="GT_2_like_f"/>
    <property type="match status" value="1"/>
</dbReference>
<reference evidence="2" key="1">
    <citation type="submission" date="2014-07" db="EMBL/GenBank/DDBJ databases">
        <authorList>
            <person name="Hornung V.Bastian."/>
        </authorList>
    </citation>
    <scope>NUCLEOTIDE SEQUENCE</scope>
    <source>
        <strain evidence="2">PCE-S</strain>
    </source>
</reference>
<dbReference type="PANTHER" id="PTHR43777">
    <property type="entry name" value="MOLYBDENUM COFACTOR CYTIDYLYLTRANSFERASE"/>
    <property type="match status" value="1"/>
</dbReference>
<dbReference type="SUPFAM" id="SSF109604">
    <property type="entry name" value="HD-domain/PDEase-like"/>
    <property type="match status" value="1"/>
</dbReference>
<protein>
    <submittedName>
        <fullName evidence="2">HDIG domain protein</fullName>
    </submittedName>
    <submittedName>
        <fullName evidence="3">Molybdopterin-guanine dinucleotide biosynthesis protein MobA</fullName>
    </submittedName>
</protein>
<evidence type="ECO:0000313" key="2">
    <source>
        <dbReference type="EMBL" id="CDX02059.1"/>
    </source>
</evidence>
<dbReference type="InterPro" id="IPR054703">
    <property type="entry name" value="Mop-rel"/>
</dbReference>
<dbReference type="Pfam" id="PF12804">
    <property type="entry name" value="NTP_transf_3"/>
    <property type="match status" value="1"/>
</dbReference>
<gene>
    <name evidence="3" type="ORF">AT727_15870</name>
    <name evidence="2" type="ORF">DPCES_2172</name>
</gene>
<dbReference type="PANTHER" id="PTHR43777:SF1">
    <property type="entry name" value="MOLYBDENUM COFACTOR CYTIDYLYLTRANSFERASE"/>
    <property type="match status" value="1"/>
</dbReference>
<dbReference type="Proteomes" id="UP000054623">
    <property type="component" value="Unassembled WGS sequence"/>
</dbReference>
<accession>A0A098AZK0</accession>
<proteinExistence type="predicted"/>
<reference evidence="3 4" key="2">
    <citation type="submission" date="2015-12" db="EMBL/GenBank/DDBJ databases">
        <title>Draft Genome Sequence of Desulfitobacterium hafniense Strain DH, a Sulfate-reducing Bacterium Isolated from Paddy Soils.</title>
        <authorList>
            <person name="Bao P."/>
            <person name="Zhang X."/>
            <person name="Li G."/>
        </authorList>
    </citation>
    <scope>NUCLEOTIDE SEQUENCE [LARGE SCALE GENOMIC DNA]</scope>
    <source>
        <strain evidence="3 4">DH</strain>
    </source>
</reference>
<organism evidence="2">
    <name type="scientific">Desulfitobacterium hafniense</name>
    <name type="common">Desulfitobacterium frappieri</name>
    <dbReference type="NCBI Taxonomy" id="49338"/>
    <lineage>
        <taxon>Bacteria</taxon>
        <taxon>Bacillati</taxon>
        <taxon>Bacillota</taxon>
        <taxon>Clostridia</taxon>
        <taxon>Eubacteriales</taxon>
        <taxon>Desulfitobacteriaceae</taxon>
        <taxon>Desulfitobacterium</taxon>
    </lineage>
</organism>
<dbReference type="InterPro" id="IPR029044">
    <property type="entry name" value="Nucleotide-diphossugar_trans"/>
</dbReference>
<evidence type="ECO:0000259" key="1">
    <source>
        <dbReference type="SMART" id="SM00471"/>
    </source>
</evidence>
<dbReference type="AlphaFoldDB" id="A0A098AZK0"/>
<feature type="domain" description="HD/PDEase" evidence="1">
    <location>
        <begin position="229"/>
        <end position="335"/>
    </location>
</feature>
<dbReference type="SMART" id="SM00471">
    <property type="entry name" value="HDc"/>
    <property type="match status" value="1"/>
</dbReference>
<dbReference type="GO" id="GO:0016779">
    <property type="term" value="F:nucleotidyltransferase activity"/>
    <property type="evidence" value="ECO:0007669"/>
    <property type="project" value="UniProtKB-ARBA"/>
</dbReference>
<dbReference type="NCBIfam" id="NF045665">
    <property type="entry name" value="NTPtran_DVU1551"/>
    <property type="match status" value="1"/>
</dbReference>
<dbReference type="InterPro" id="IPR003607">
    <property type="entry name" value="HD/PDEase_dom"/>
</dbReference>
<name>A0A098AZK0_DESHA</name>
<dbReference type="Gene3D" id="1.10.3210.10">
    <property type="entry name" value="Hypothetical protein af1432"/>
    <property type="match status" value="1"/>
</dbReference>
<evidence type="ECO:0000313" key="4">
    <source>
        <dbReference type="Proteomes" id="UP000054623"/>
    </source>
</evidence>
<evidence type="ECO:0000313" key="3">
    <source>
        <dbReference type="EMBL" id="KTE93205.1"/>
    </source>
</evidence>
<dbReference type="Pfam" id="PF01966">
    <property type="entry name" value="HD"/>
    <property type="match status" value="1"/>
</dbReference>
<dbReference type="InterPro" id="IPR025877">
    <property type="entry name" value="MobA-like_NTP_Trfase"/>
</dbReference>
<dbReference type="EMBL" id="LOCK01000008">
    <property type="protein sequence ID" value="KTE93205.1"/>
    <property type="molecule type" value="Genomic_DNA"/>
</dbReference>
<dbReference type="OrthoDB" id="285216at2"/>
<dbReference type="PATRIC" id="fig|49338.4.peg.2340"/>
<dbReference type="RefSeq" id="WP_011459972.1">
    <property type="nucleotide sequence ID" value="NZ_JAYFNZ010000008.1"/>
</dbReference>
<dbReference type="EMBL" id="LK996017">
    <property type="protein sequence ID" value="CDX02059.1"/>
    <property type="molecule type" value="Genomic_DNA"/>
</dbReference>
<dbReference type="Gene3D" id="3.90.550.10">
    <property type="entry name" value="Spore Coat Polysaccharide Biosynthesis Protein SpsA, Chain A"/>
    <property type="match status" value="1"/>
</dbReference>
<dbReference type="InterPro" id="IPR006674">
    <property type="entry name" value="HD_domain"/>
</dbReference>
<dbReference type="SUPFAM" id="SSF53448">
    <property type="entry name" value="Nucleotide-diphospho-sugar transferases"/>
    <property type="match status" value="1"/>
</dbReference>